<dbReference type="PANTHER" id="PTHR20854:SF4">
    <property type="entry name" value="INOSITOL-1-MONOPHOSPHATASE-RELATED"/>
    <property type="match status" value="1"/>
</dbReference>
<dbReference type="GO" id="GO:0046872">
    <property type="term" value="F:metal ion binding"/>
    <property type="evidence" value="ECO:0007669"/>
    <property type="project" value="UniProtKB-KW"/>
</dbReference>
<name>A0A0G1HKS9_9BACT</name>
<dbReference type="PROSITE" id="PS00629">
    <property type="entry name" value="IMP_1"/>
    <property type="match status" value="1"/>
</dbReference>
<proteinExistence type="predicted"/>
<dbReference type="PRINTS" id="PR00377">
    <property type="entry name" value="IMPHPHTASES"/>
</dbReference>
<evidence type="ECO:0000256" key="3">
    <source>
        <dbReference type="ARBA" id="ARBA00022842"/>
    </source>
</evidence>
<comment type="caution">
    <text evidence="5">The sequence shown here is derived from an EMBL/GenBank/DDBJ whole genome shotgun (WGS) entry which is preliminary data.</text>
</comment>
<dbReference type="GO" id="GO:0007165">
    <property type="term" value="P:signal transduction"/>
    <property type="evidence" value="ECO:0007669"/>
    <property type="project" value="TreeGrafter"/>
</dbReference>
<evidence type="ECO:0000256" key="2">
    <source>
        <dbReference type="ARBA" id="ARBA00022801"/>
    </source>
</evidence>
<evidence type="ECO:0000313" key="6">
    <source>
        <dbReference type="Proteomes" id="UP000034063"/>
    </source>
</evidence>
<dbReference type="Gene3D" id="3.30.540.10">
    <property type="entry name" value="Fructose-1,6-Bisphosphatase, subunit A, domain 1"/>
    <property type="match status" value="1"/>
</dbReference>
<comment type="cofactor">
    <cofactor evidence="4">
        <name>Mg(2+)</name>
        <dbReference type="ChEBI" id="CHEBI:18420"/>
    </cofactor>
</comment>
<gene>
    <name evidence="5" type="ORF">UW37_C0003G0018</name>
</gene>
<dbReference type="Pfam" id="PF00459">
    <property type="entry name" value="Inositol_P"/>
    <property type="match status" value="1"/>
</dbReference>
<dbReference type="EMBL" id="LCIB01000003">
    <property type="protein sequence ID" value="KKT47796.1"/>
    <property type="molecule type" value="Genomic_DNA"/>
</dbReference>
<dbReference type="InterPro" id="IPR020583">
    <property type="entry name" value="Inositol_monoP_metal-BS"/>
</dbReference>
<dbReference type="GO" id="GO:0006020">
    <property type="term" value="P:inositol metabolic process"/>
    <property type="evidence" value="ECO:0007669"/>
    <property type="project" value="TreeGrafter"/>
</dbReference>
<dbReference type="GO" id="GO:0008934">
    <property type="term" value="F:inositol monophosphate 1-phosphatase activity"/>
    <property type="evidence" value="ECO:0007669"/>
    <property type="project" value="TreeGrafter"/>
</dbReference>
<dbReference type="Gene3D" id="3.40.190.80">
    <property type="match status" value="1"/>
</dbReference>
<feature type="binding site" evidence="4">
    <location>
        <position position="89"/>
    </location>
    <ligand>
        <name>Mg(2+)</name>
        <dbReference type="ChEBI" id="CHEBI:18420"/>
        <label>1</label>
        <note>catalytic</note>
    </ligand>
</feature>
<evidence type="ECO:0000256" key="4">
    <source>
        <dbReference type="PIRSR" id="PIRSR600760-2"/>
    </source>
</evidence>
<dbReference type="PANTHER" id="PTHR20854">
    <property type="entry name" value="INOSITOL MONOPHOSPHATASE"/>
    <property type="match status" value="1"/>
</dbReference>
<feature type="binding site" evidence="4">
    <location>
        <position position="91"/>
    </location>
    <ligand>
        <name>Mg(2+)</name>
        <dbReference type="ChEBI" id="CHEBI:18420"/>
        <label>1</label>
        <note>catalytic</note>
    </ligand>
</feature>
<keyword evidence="1 4" id="KW-0479">Metal-binding</keyword>
<dbReference type="AlphaFoldDB" id="A0A0G1HKS9"/>
<feature type="binding site" evidence="4">
    <location>
        <position position="220"/>
    </location>
    <ligand>
        <name>Mg(2+)</name>
        <dbReference type="ChEBI" id="CHEBI:18420"/>
        <label>2</label>
    </ligand>
</feature>
<dbReference type="Proteomes" id="UP000034063">
    <property type="component" value="Unassembled WGS sequence"/>
</dbReference>
<dbReference type="InterPro" id="IPR000760">
    <property type="entry name" value="Inositol_monophosphatase-like"/>
</dbReference>
<protein>
    <submittedName>
        <fullName evidence="5">Myo-inositol-monophosphatase</fullName>
    </submittedName>
</protein>
<feature type="binding site" evidence="4">
    <location>
        <position position="73"/>
    </location>
    <ligand>
        <name>Mg(2+)</name>
        <dbReference type="ChEBI" id="CHEBI:18420"/>
        <label>1</label>
        <note>catalytic</note>
    </ligand>
</feature>
<dbReference type="SUPFAM" id="SSF56655">
    <property type="entry name" value="Carbohydrate phosphatase"/>
    <property type="match status" value="1"/>
</dbReference>
<evidence type="ECO:0000313" key="5">
    <source>
        <dbReference type="EMBL" id="KKT47796.1"/>
    </source>
</evidence>
<accession>A0A0G1HKS9</accession>
<sequence>MNKKTSAFYRQLEEDAVEYAEKAVTLIRSYEHTFTIAKKKEEMDFATNADHEAENLIREKIHKKYPDHGILGEEYGEQPGSSDYTWVIDPLDGTRDFARGAGEYGCLIAVEHNRELVAGVARKIGHNELYTCSKGNGSYCDSEKIHVSKTDNLFQSYIGFHIPSYQQEKNLVEKGIRILKNTVLACYRIRPGWHDAYLLASVAKGVFDGLISPLPLKWWDVAPSILLVEEAGGKVTDCDGYRIKNRNLSNGIVASNGILHEQLLDIVRISAKGGA</sequence>
<evidence type="ECO:0000256" key="1">
    <source>
        <dbReference type="ARBA" id="ARBA00022723"/>
    </source>
</evidence>
<organism evidence="5 6">
    <name type="scientific">Candidatus Gottesmanbacteria bacterium GW2011_GWA2_44_17</name>
    <dbReference type="NCBI Taxonomy" id="1618444"/>
    <lineage>
        <taxon>Bacteria</taxon>
        <taxon>Candidatus Gottesmaniibacteriota</taxon>
    </lineage>
</organism>
<keyword evidence="3 4" id="KW-0460">Magnesium</keyword>
<feature type="binding site" evidence="4">
    <location>
        <position position="92"/>
    </location>
    <ligand>
        <name>Mg(2+)</name>
        <dbReference type="ChEBI" id="CHEBI:18420"/>
        <label>1</label>
        <note>catalytic</note>
    </ligand>
</feature>
<keyword evidence="2" id="KW-0378">Hydrolase</keyword>
<reference evidence="5 6" key="1">
    <citation type="journal article" date="2015" name="Nature">
        <title>rRNA introns, odd ribosomes, and small enigmatic genomes across a large radiation of phyla.</title>
        <authorList>
            <person name="Brown C.T."/>
            <person name="Hug L.A."/>
            <person name="Thomas B.C."/>
            <person name="Sharon I."/>
            <person name="Castelle C.J."/>
            <person name="Singh A."/>
            <person name="Wilkins M.J."/>
            <person name="Williams K.H."/>
            <person name="Banfield J.F."/>
        </authorList>
    </citation>
    <scope>NUCLEOTIDE SEQUENCE [LARGE SCALE GENOMIC DNA]</scope>
</reference>